<feature type="region of interest" description="Disordered" evidence="1">
    <location>
        <begin position="13"/>
        <end position="33"/>
    </location>
</feature>
<gene>
    <name evidence="2" type="ORF">BDA99DRAFT_560353</name>
</gene>
<reference evidence="2" key="2">
    <citation type="submission" date="2023-02" db="EMBL/GenBank/DDBJ databases">
        <authorList>
            <consortium name="DOE Joint Genome Institute"/>
            <person name="Mondo S.J."/>
            <person name="Chang Y."/>
            <person name="Wang Y."/>
            <person name="Ahrendt S."/>
            <person name="Andreopoulos W."/>
            <person name="Barry K."/>
            <person name="Beard J."/>
            <person name="Benny G.L."/>
            <person name="Blankenship S."/>
            <person name="Bonito G."/>
            <person name="Cuomo C."/>
            <person name="Desiro A."/>
            <person name="Gervers K.A."/>
            <person name="Hundley H."/>
            <person name="Kuo A."/>
            <person name="LaButti K."/>
            <person name="Lang B.F."/>
            <person name="Lipzen A."/>
            <person name="O'Donnell K."/>
            <person name="Pangilinan J."/>
            <person name="Reynolds N."/>
            <person name="Sandor L."/>
            <person name="Smith M.W."/>
            <person name="Tsang A."/>
            <person name="Grigoriev I.V."/>
            <person name="Stajich J.E."/>
            <person name="Spatafora J.W."/>
        </authorList>
    </citation>
    <scope>NUCLEOTIDE SEQUENCE</scope>
    <source>
        <strain evidence="2">RSA 2281</strain>
    </source>
</reference>
<accession>A0AAD5KC50</accession>
<proteinExistence type="predicted"/>
<protein>
    <submittedName>
        <fullName evidence="2">Uncharacterized protein</fullName>
    </submittedName>
</protein>
<dbReference type="Proteomes" id="UP001209540">
    <property type="component" value="Unassembled WGS sequence"/>
</dbReference>
<evidence type="ECO:0000313" key="3">
    <source>
        <dbReference type="Proteomes" id="UP001209540"/>
    </source>
</evidence>
<comment type="caution">
    <text evidence="2">The sequence shown here is derived from an EMBL/GenBank/DDBJ whole genome shotgun (WGS) entry which is preliminary data.</text>
</comment>
<dbReference type="EMBL" id="JAIXMP010000015">
    <property type="protein sequence ID" value="KAI9261478.1"/>
    <property type="molecule type" value="Genomic_DNA"/>
</dbReference>
<name>A0AAD5KC50_9FUNG</name>
<organism evidence="2 3">
    <name type="scientific">Phascolomyces articulosus</name>
    <dbReference type="NCBI Taxonomy" id="60185"/>
    <lineage>
        <taxon>Eukaryota</taxon>
        <taxon>Fungi</taxon>
        <taxon>Fungi incertae sedis</taxon>
        <taxon>Mucoromycota</taxon>
        <taxon>Mucoromycotina</taxon>
        <taxon>Mucoromycetes</taxon>
        <taxon>Mucorales</taxon>
        <taxon>Lichtheimiaceae</taxon>
        <taxon>Phascolomyces</taxon>
    </lineage>
</organism>
<evidence type="ECO:0000256" key="1">
    <source>
        <dbReference type="SAM" id="MobiDB-lite"/>
    </source>
</evidence>
<sequence length="306" mass="36021">MYITYETAQYSSNDKREFAKRPQPPITIPNDLPKPDFMPSKLVRVSDMKAVDGSQVNEGKRNIISYDDIYPDMIIPRHMTHTKQIEGTLKKSPSELIVSQILYHAHQRTSIKEHDRVFALIQLFPEFIDHTDEPHPFKKLIIRHFCGLFSAKNSINKIRIDYSQPLKNLMIQFYAIEKYKFLPSWTGVNSEHFTIDITTSFRNYDIIGKTIHVTTTYVTLDQSIDNDTLTLRYEDLPPIPDDFNFDHYKHIYDLCILVQLSETEEMRTIKLYGYRINWNGDYRMSKRIGFDYLAEVLDDPSTHVHF</sequence>
<reference evidence="2" key="1">
    <citation type="journal article" date="2022" name="IScience">
        <title>Evolution of zygomycete secretomes and the origins of terrestrial fungal ecologies.</title>
        <authorList>
            <person name="Chang Y."/>
            <person name="Wang Y."/>
            <person name="Mondo S."/>
            <person name="Ahrendt S."/>
            <person name="Andreopoulos W."/>
            <person name="Barry K."/>
            <person name="Beard J."/>
            <person name="Benny G.L."/>
            <person name="Blankenship S."/>
            <person name="Bonito G."/>
            <person name="Cuomo C."/>
            <person name="Desiro A."/>
            <person name="Gervers K.A."/>
            <person name="Hundley H."/>
            <person name="Kuo A."/>
            <person name="LaButti K."/>
            <person name="Lang B.F."/>
            <person name="Lipzen A."/>
            <person name="O'Donnell K."/>
            <person name="Pangilinan J."/>
            <person name="Reynolds N."/>
            <person name="Sandor L."/>
            <person name="Smith M.E."/>
            <person name="Tsang A."/>
            <person name="Grigoriev I.V."/>
            <person name="Stajich J.E."/>
            <person name="Spatafora J.W."/>
        </authorList>
    </citation>
    <scope>NUCLEOTIDE SEQUENCE</scope>
    <source>
        <strain evidence="2">RSA 2281</strain>
    </source>
</reference>
<keyword evidence="3" id="KW-1185">Reference proteome</keyword>
<dbReference type="AlphaFoldDB" id="A0AAD5KC50"/>
<evidence type="ECO:0000313" key="2">
    <source>
        <dbReference type="EMBL" id="KAI9261478.1"/>
    </source>
</evidence>